<evidence type="ECO:0000256" key="1">
    <source>
        <dbReference type="ARBA" id="ARBA00004141"/>
    </source>
</evidence>
<dbReference type="SUPFAM" id="SSF103473">
    <property type="entry name" value="MFS general substrate transporter"/>
    <property type="match status" value="1"/>
</dbReference>
<name>A0AAV9N6H6_9EURO</name>
<dbReference type="FunFam" id="1.20.1250.20:FF:000106">
    <property type="entry name" value="MFS transporter, putative"/>
    <property type="match status" value="1"/>
</dbReference>
<evidence type="ECO:0000256" key="2">
    <source>
        <dbReference type="ARBA" id="ARBA00022448"/>
    </source>
</evidence>
<dbReference type="GeneID" id="89972281"/>
<evidence type="ECO:0000256" key="4">
    <source>
        <dbReference type="ARBA" id="ARBA00022989"/>
    </source>
</evidence>
<keyword evidence="2" id="KW-0813">Transport</keyword>
<gene>
    <name evidence="8" type="ORF">LTR84_004102</name>
</gene>
<reference evidence="8 9" key="1">
    <citation type="submission" date="2023-08" db="EMBL/GenBank/DDBJ databases">
        <title>Black Yeasts Isolated from many extreme environments.</title>
        <authorList>
            <person name="Coleine C."/>
            <person name="Stajich J.E."/>
            <person name="Selbmann L."/>
        </authorList>
    </citation>
    <scope>NUCLEOTIDE SEQUENCE [LARGE SCALE GENOMIC DNA]</scope>
    <source>
        <strain evidence="8 9">CCFEE 5792</strain>
    </source>
</reference>
<dbReference type="RefSeq" id="XP_064704793.1">
    <property type="nucleotide sequence ID" value="XM_064847681.1"/>
</dbReference>
<dbReference type="InterPro" id="IPR011701">
    <property type="entry name" value="MFS"/>
</dbReference>
<accession>A0AAV9N6H6</accession>
<dbReference type="FunFam" id="1.20.1250.20:FF:000247">
    <property type="entry name" value="MFS general substrate transporter"/>
    <property type="match status" value="1"/>
</dbReference>
<comment type="caution">
    <text evidence="8">The sequence shown here is derived from an EMBL/GenBank/DDBJ whole genome shotgun (WGS) entry which is preliminary data.</text>
</comment>
<feature type="transmembrane region" description="Helical" evidence="7">
    <location>
        <begin position="185"/>
        <end position="204"/>
    </location>
</feature>
<feature type="transmembrane region" description="Helical" evidence="7">
    <location>
        <begin position="451"/>
        <end position="473"/>
    </location>
</feature>
<feature type="region of interest" description="Disordered" evidence="6">
    <location>
        <begin position="1"/>
        <end position="40"/>
    </location>
</feature>
<feature type="transmembrane region" description="Helical" evidence="7">
    <location>
        <begin position="485"/>
        <end position="506"/>
    </location>
</feature>
<keyword evidence="9" id="KW-1185">Reference proteome</keyword>
<evidence type="ECO:0000313" key="9">
    <source>
        <dbReference type="Proteomes" id="UP001358417"/>
    </source>
</evidence>
<feature type="transmembrane region" description="Helical" evidence="7">
    <location>
        <begin position="247"/>
        <end position="268"/>
    </location>
</feature>
<dbReference type="InterPro" id="IPR036259">
    <property type="entry name" value="MFS_trans_sf"/>
</dbReference>
<dbReference type="AlphaFoldDB" id="A0AAV9N6H6"/>
<dbReference type="Proteomes" id="UP001358417">
    <property type="component" value="Unassembled WGS sequence"/>
</dbReference>
<dbReference type="GO" id="GO:0022857">
    <property type="term" value="F:transmembrane transporter activity"/>
    <property type="evidence" value="ECO:0007669"/>
    <property type="project" value="InterPro"/>
</dbReference>
<feature type="transmembrane region" description="Helical" evidence="7">
    <location>
        <begin position="216"/>
        <end position="235"/>
    </location>
</feature>
<dbReference type="Gene3D" id="1.20.1250.20">
    <property type="entry name" value="MFS general substrate transporter like domains"/>
    <property type="match status" value="1"/>
</dbReference>
<evidence type="ECO:0000256" key="5">
    <source>
        <dbReference type="ARBA" id="ARBA00023136"/>
    </source>
</evidence>
<keyword evidence="3 7" id="KW-0812">Transmembrane</keyword>
<dbReference type="PANTHER" id="PTHR43791">
    <property type="entry name" value="PERMEASE-RELATED"/>
    <property type="match status" value="1"/>
</dbReference>
<evidence type="ECO:0008006" key="10">
    <source>
        <dbReference type="Google" id="ProtNLM"/>
    </source>
</evidence>
<evidence type="ECO:0000313" key="8">
    <source>
        <dbReference type="EMBL" id="KAK5049983.1"/>
    </source>
</evidence>
<evidence type="ECO:0000256" key="7">
    <source>
        <dbReference type="SAM" id="Phobius"/>
    </source>
</evidence>
<dbReference type="EMBL" id="JAVRRD010000018">
    <property type="protein sequence ID" value="KAK5049983.1"/>
    <property type="molecule type" value="Genomic_DNA"/>
</dbReference>
<evidence type="ECO:0000256" key="6">
    <source>
        <dbReference type="SAM" id="MobiDB-lite"/>
    </source>
</evidence>
<sequence length="579" mass="66376">MSVQQGATDRAHEERNVLSGDYGKDTPTNQVDSDDSSSIEDVDGDYGSYGNHVFSDPKVAEYWRNVYETATYEGRHRFDPAFTWSAAEEKRLKRKACFDYNDGRLRRVADDFKQVDFRIMSWCWLMFLALDLNRRNINRAISDNMLPELGMNTNDFNYGQTIFLTCFLSAELPSGLISKKLGPDIWIPFIITAWSIVSAAQAALTNKTGYYVCRALLGLLMGGFIPDTVLYITYWYKARELPIRLSWFWTVLSTCNILGSLLAAGILQMRGIHGWGGWQWLFLIEGVITGVVGIASWILMPASPCQTASRFRGKNGWFTEHEEKILVNRLLRDDPSKGDMHNRQAVGLQRLWKCLKDYDLWPLYLIGLTNYIPPSPPSNYLAFILRQMGFSTFNANLLTIPSQFMFGVNLLIISRISEWVNERSLVSSTSAIWIFPWLVALVALGAKASNWVRYALLTGLLSYPYCHAILVAWNSRNSNAVRTRAVSAALYNMFVQAGNIVGSNIYRDSDRPLYLRGNRILLGICAFNITLFFFVKYYYITRNKRREEAWSKLTTDEKHDYIHHTKDEGSKRLDFRFVH</sequence>
<evidence type="ECO:0000256" key="3">
    <source>
        <dbReference type="ARBA" id="ARBA00022692"/>
    </source>
</evidence>
<keyword evidence="4 7" id="KW-1133">Transmembrane helix</keyword>
<feature type="transmembrane region" description="Helical" evidence="7">
    <location>
        <begin position="425"/>
        <end position="445"/>
    </location>
</feature>
<organism evidence="8 9">
    <name type="scientific">Exophiala bonariae</name>
    <dbReference type="NCBI Taxonomy" id="1690606"/>
    <lineage>
        <taxon>Eukaryota</taxon>
        <taxon>Fungi</taxon>
        <taxon>Dikarya</taxon>
        <taxon>Ascomycota</taxon>
        <taxon>Pezizomycotina</taxon>
        <taxon>Eurotiomycetes</taxon>
        <taxon>Chaetothyriomycetidae</taxon>
        <taxon>Chaetothyriales</taxon>
        <taxon>Herpotrichiellaceae</taxon>
        <taxon>Exophiala</taxon>
    </lineage>
</organism>
<feature type="transmembrane region" description="Helical" evidence="7">
    <location>
        <begin position="393"/>
        <end position="413"/>
    </location>
</feature>
<dbReference type="PANTHER" id="PTHR43791:SF14">
    <property type="entry name" value="MFS GENERAL SUBSTRATE TRANSPORTER"/>
    <property type="match status" value="1"/>
</dbReference>
<protein>
    <recommendedName>
        <fullName evidence="10">Major facilitator superfamily (MFS) profile domain-containing protein</fullName>
    </recommendedName>
</protein>
<comment type="subcellular location">
    <subcellularLocation>
        <location evidence="1">Membrane</location>
        <topology evidence="1">Multi-pass membrane protein</topology>
    </subcellularLocation>
</comment>
<feature type="transmembrane region" description="Helical" evidence="7">
    <location>
        <begin position="280"/>
        <end position="300"/>
    </location>
</feature>
<proteinExistence type="predicted"/>
<dbReference type="Pfam" id="PF07690">
    <property type="entry name" value="MFS_1"/>
    <property type="match status" value="1"/>
</dbReference>
<keyword evidence="5 7" id="KW-0472">Membrane</keyword>
<feature type="transmembrane region" description="Helical" evidence="7">
    <location>
        <begin position="518"/>
        <end position="539"/>
    </location>
</feature>
<dbReference type="GO" id="GO:0016020">
    <property type="term" value="C:membrane"/>
    <property type="evidence" value="ECO:0007669"/>
    <property type="project" value="UniProtKB-SubCell"/>
</dbReference>